<keyword evidence="1" id="KW-0472">Membrane</keyword>
<evidence type="ECO:0000313" key="2">
    <source>
        <dbReference type="Proteomes" id="UP000515204"/>
    </source>
</evidence>
<protein>
    <submittedName>
        <fullName evidence="3">Small integral membrane protein 4</fullName>
    </submittedName>
</protein>
<keyword evidence="1" id="KW-0812">Transmembrane</keyword>
<dbReference type="PANTHER" id="PTHR35250:SF1">
    <property type="entry name" value="UBIQUINOL-CYTOCHROME-C REDUCTASE COMPLEX ASSEMBLY FACTOR 5"/>
    <property type="match status" value="1"/>
</dbReference>
<reference evidence="3" key="1">
    <citation type="submission" date="2025-08" db="UniProtKB">
        <authorList>
            <consortium name="RefSeq"/>
        </authorList>
    </citation>
    <scope>IDENTIFICATION</scope>
</reference>
<dbReference type="OrthoDB" id="5913955at2759"/>
<gene>
    <name evidence="3" type="primary">LOC106748022</name>
</gene>
<dbReference type="GeneID" id="106748022"/>
<name>A0A6P3XT89_DINQU</name>
<evidence type="ECO:0000256" key="1">
    <source>
        <dbReference type="SAM" id="Phobius"/>
    </source>
</evidence>
<dbReference type="Pfam" id="PF15114">
    <property type="entry name" value="UPF0640"/>
    <property type="match status" value="1"/>
</dbReference>
<feature type="transmembrane region" description="Helical" evidence="1">
    <location>
        <begin position="21"/>
        <end position="41"/>
    </location>
</feature>
<dbReference type="PANTHER" id="PTHR35250">
    <property type="entry name" value="SMALL INTEGRAL MEMBRANE PROTEIN 4"/>
    <property type="match status" value="1"/>
</dbReference>
<dbReference type="KEGG" id="dqu:106748022"/>
<keyword evidence="1" id="KW-1133">Transmembrane helix</keyword>
<dbReference type="RefSeq" id="XP_014481656.1">
    <property type="nucleotide sequence ID" value="XM_014626170.1"/>
</dbReference>
<organism evidence="2 3">
    <name type="scientific">Dinoponera quadriceps</name>
    <name type="common">South American ant</name>
    <dbReference type="NCBI Taxonomy" id="609295"/>
    <lineage>
        <taxon>Eukaryota</taxon>
        <taxon>Metazoa</taxon>
        <taxon>Ecdysozoa</taxon>
        <taxon>Arthropoda</taxon>
        <taxon>Hexapoda</taxon>
        <taxon>Insecta</taxon>
        <taxon>Pterygota</taxon>
        <taxon>Neoptera</taxon>
        <taxon>Endopterygota</taxon>
        <taxon>Hymenoptera</taxon>
        <taxon>Apocrita</taxon>
        <taxon>Aculeata</taxon>
        <taxon>Formicoidea</taxon>
        <taxon>Formicidae</taxon>
        <taxon>Ponerinae</taxon>
        <taxon>Ponerini</taxon>
        <taxon>Dinoponera</taxon>
    </lineage>
</organism>
<dbReference type="Proteomes" id="UP000515204">
    <property type="component" value="Unplaced"/>
</dbReference>
<sequence length="71" mass="8777">MFFSPRLRRFIKKWPGERYFGDFRFLPIFFALGALLEFSMINWHVGQVNFYNVYKRRKIEERVKEKLPEAD</sequence>
<dbReference type="InterPro" id="IPR028183">
    <property type="entry name" value="UQCC5"/>
</dbReference>
<keyword evidence="2" id="KW-1185">Reference proteome</keyword>
<accession>A0A6P3XT89</accession>
<proteinExistence type="predicted"/>
<dbReference type="AlphaFoldDB" id="A0A6P3XT89"/>
<evidence type="ECO:0000313" key="3">
    <source>
        <dbReference type="RefSeq" id="XP_014481656.1"/>
    </source>
</evidence>